<dbReference type="InterPro" id="IPR000030">
    <property type="entry name" value="PPE_dom"/>
</dbReference>
<dbReference type="Gene3D" id="1.20.1260.20">
    <property type="entry name" value="PPE superfamily"/>
    <property type="match status" value="1"/>
</dbReference>
<dbReference type="EMBL" id="MVHR01000059">
    <property type="protein sequence ID" value="ORA67776.1"/>
    <property type="molecule type" value="Genomic_DNA"/>
</dbReference>
<proteinExistence type="inferred from homology"/>
<dbReference type="GO" id="GO:0052572">
    <property type="term" value="P:response to host immune response"/>
    <property type="evidence" value="ECO:0007669"/>
    <property type="project" value="TreeGrafter"/>
</dbReference>
<comment type="similarity">
    <text evidence="1">Belongs to the mycobacterial PPE family.</text>
</comment>
<keyword evidence="5" id="KW-1185">Reference proteome</keyword>
<feature type="domain" description="PPE family C-terminal" evidence="3">
    <location>
        <begin position="324"/>
        <end position="402"/>
    </location>
</feature>
<dbReference type="Pfam" id="PF00823">
    <property type="entry name" value="PPE"/>
    <property type="match status" value="1"/>
</dbReference>
<sequence length="406" mass="40347">MTIDLGAIPPEITSALVYSGPGSTPLVAAASSWNALAAELNSAAIGYDNVVTQLSTEEWLGPASSSMAAAVQPYVEWITNAAALAEQTATQSSSAAAAYETVLASVVPPTAIAANRAQLAQALANNVLGQNTGLIAQLESQYGEYWAQDAASMYSYAASSSTAANVTPFTAAPQVANPAAAATQTAAAATSASSVQQTLNNLISQFSSQLQSLISPITGPIQSEFAYLESSSGPLSWLWGILFGSPTAPNNVFTLLTDYSPYASFFYYTEGLPNFSIGIANFLTQTAKTVGAIGPAAGAAAAAAVPKGLPGLGGLLGGGAAHAAAALGTASPVGHLSVPPAWAGTLAGAHSSASAIPVSNVREAPDAGAGNLLGGMPLAGAGRGAAGSGPRYGFRPTVMTRPPSAG</sequence>
<dbReference type="InterPro" id="IPR022171">
    <property type="entry name" value="PPE_C"/>
</dbReference>
<protein>
    <submittedName>
        <fullName evidence="4">Uncharacterized protein</fullName>
    </submittedName>
</protein>
<dbReference type="PANTHER" id="PTHR46766">
    <property type="entry name" value="GLUTAMINE-RICH PROTEIN 2"/>
    <property type="match status" value="1"/>
</dbReference>
<name>A0A1X0D5T4_MYCHE</name>
<evidence type="ECO:0000313" key="5">
    <source>
        <dbReference type="Proteomes" id="UP000192566"/>
    </source>
</evidence>
<dbReference type="AlphaFoldDB" id="A0A1X0D5T4"/>
<dbReference type="STRING" id="53376.BST25_22440"/>
<gene>
    <name evidence="4" type="ORF">BST25_22440</name>
</gene>
<reference evidence="4 5" key="1">
    <citation type="submission" date="2017-02" db="EMBL/GenBank/DDBJ databases">
        <title>The new phylogeny of genus Mycobacterium.</title>
        <authorList>
            <person name="Tortoli E."/>
            <person name="Trovato A."/>
            <person name="Cirillo D.M."/>
        </authorList>
    </citation>
    <scope>NUCLEOTIDE SEQUENCE [LARGE SCALE GENOMIC DNA]</scope>
    <source>
        <strain evidence="4 5">DSM 44471</strain>
    </source>
</reference>
<dbReference type="Proteomes" id="UP000192566">
    <property type="component" value="Unassembled WGS sequence"/>
</dbReference>
<evidence type="ECO:0000259" key="3">
    <source>
        <dbReference type="Pfam" id="PF12484"/>
    </source>
</evidence>
<dbReference type="InterPro" id="IPR038332">
    <property type="entry name" value="PPE_sf"/>
</dbReference>
<dbReference type="SUPFAM" id="SSF140459">
    <property type="entry name" value="PE/PPE dimer-like"/>
    <property type="match status" value="1"/>
</dbReference>
<dbReference type="PANTHER" id="PTHR46766:SF1">
    <property type="entry name" value="GLUTAMINE-RICH PROTEIN 2"/>
    <property type="match status" value="1"/>
</dbReference>
<comment type="caution">
    <text evidence="4">The sequence shown here is derived from an EMBL/GenBank/DDBJ whole genome shotgun (WGS) entry which is preliminary data.</text>
</comment>
<organism evidence="4 5">
    <name type="scientific">Mycobacterium heidelbergense</name>
    <dbReference type="NCBI Taxonomy" id="53376"/>
    <lineage>
        <taxon>Bacteria</taxon>
        <taxon>Bacillati</taxon>
        <taxon>Actinomycetota</taxon>
        <taxon>Actinomycetes</taxon>
        <taxon>Mycobacteriales</taxon>
        <taxon>Mycobacteriaceae</taxon>
        <taxon>Mycobacterium</taxon>
        <taxon>Mycobacterium simiae complex</taxon>
    </lineage>
</organism>
<feature type="domain" description="PPE" evidence="2">
    <location>
        <begin position="6"/>
        <end position="165"/>
    </location>
</feature>
<evidence type="ECO:0000313" key="4">
    <source>
        <dbReference type="EMBL" id="ORA67776.1"/>
    </source>
</evidence>
<dbReference type="Pfam" id="PF12484">
    <property type="entry name" value="PPE-SVP"/>
    <property type="match status" value="1"/>
</dbReference>
<evidence type="ECO:0000256" key="1">
    <source>
        <dbReference type="ARBA" id="ARBA00010652"/>
    </source>
</evidence>
<accession>A0A1X0D5T4</accession>
<evidence type="ECO:0000259" key="2">
    <source>
        <dbReference type="Pfam" id="PF00823"/>
    </source>
</evidence>